<dbReference type="AlphaFoldDB" id="A0A286TDZ3"/>
<evidence type="ECO:0000256" key="1">
    <source>
        <dbReference type="SAM" id="MobiDB-lite"/>
    </source>
</evidence>
<evidence type="ECO:0000313" key="2">
    <source>
        <dbReference type="EMBL" id="BBA48601.1"/>
    </source>
</evidence>
<dbReference type="Proteomes" id="UP000262177">
    <property type="component" value="Chromosome"/>
</dbReference>
<evidence type="ECO:0000313" key="3">
    <source>
        <dbReference type="Proteomes" id="UP000262177"/>
    </source>
</evidence>
<proteinExistence type="predicted"/>
<sequence length="47" mass="4931">MMLPRRVGSPAAVMDGLASTAPSMTGFTGVTPRRREPGLDQDLVTDA</sequence>
<feature type="region of interest" description="Disordered" evidence="1">
    <location>
        <begin position="1"/>
        <end position="47"/>
    </location>
</feature>
<organism evidence="2 3">
    <name type="scientific">Bifidobacterium bifidum LMG 13195</name>
    <dbReference type="NCBI Taxonomy" id="1207542"/>
    <lineage>
        <taxon>Bacteria</taxon>
        <taxon>Bacillati</taxon>
        <taxon>Actinomycetota</taxon>
        <taxon>Actinomycetes</taxon>
        <taxon>Bifidobacteriales</taxon>
        <taxon>Bifidobacteriaceae</taxon>
        <taxon>Bifidobacterium</taxon>
    </lineage>
</organism>
<gene>
    <name evidence="2" type="ORF">BBJK_02375</name>
</gene>
<protein>
    <submittedName>
        <fullName evidence="2">Uncharacterized protein</fullName>
    </submittedName>
</protein>
<dbReference type="EMBL" id="AP018131">
    <property type="protein sequence ID" value="BBA48601.1"/>
    <property type="molecule type" value="Genomic_DNA"/>
</dbReference>
<name>A0A286TDZ3_BIFBI</name>
<accession>A0A286TDZ3</accession>
<reference evidence="2 3" key="1">
    <citation type="journal article" date="2017" name="Biosci. Biotechnol. Biochem.">
        <title>Identification and characterization of a sulfoglycosidase from Bifidobacterium bifidum implicated in mucin glycan utilization.</title>
        <authorList>
            <person name="Katoh T."/>
            <person name="Maeshibu T."/>
            <person name="Kikkawa K."/>
            <person name="Gotoh A."/>
            <person name="Tomabechi Y."/>
            <person name="Nakamura M."/>
            <person name="Liao W.-H."/>
            <person name="Yamaguchi M."/>
            <person name="Ashida H."/>
            <person name="Yamamoto K."/>
            <person name="Katayama T."/>
        </authorList>
    </citation>
    <scope>NUCLEOTIDE SEQUENCE [LARGE SCALE GENOMIC DNA]</scope>
    <source>
        <strain evidence="2 3">JCM 7004</strain>
    </source>
</reference>